<protein>
    <recommendedName>
        <fullName evidence="6">Oplophorus-luciferin 2-monooxygenase non-catalytic subunit</fullName>
    </recommendedName>
</protein>
<feature type="signal peptide" evidence="3">
    <location>
        <begin position="1"/>
        <end position="26"/>
    </location>
</feature>
<keyword evidence="5" id="KW-1185">Reference proteome</keyword>
<dbReference type="Pfam" id="PF00560">
    <property type="entry name" value="LRR_1"/>
    <property type="match status" value="1"/>
</dbReference>
<accession>A0AAV2R541</accession>
<feature type="chain" id="PRO_5043528181" description="Oplophorus-luciferin 2-monooxygenase non-catalytic subunit" evidence="3">
    <location>
        <begin position="27"/>
        <end position="349"/>
    </location>
</feature>
<dbReference type="GO" id="GO:0005886">
    <property type="term" value="C:plasma membrane"/>
    <property type="evidence" value="ECO:0007669"/>
    <property type="project" value="TreeGrafter"/>
</dbReference>
<name>A0AAV2R541_MEGNR</name>
<evidence type="ECO:0000256" key="2">
    <source>
        <dbReference type="ARBA" id="ARBA00022737"/>
    </source>
</evidence>
<dbReference type="SUPFAM" id="SSF52058">
    <property type="entry name" value="L domain-like"/>
    <property type="match status" value="1"/>
</dbReference>
<evidence type="ECO:0000313" key="5">
    <source>
        <dbReference type="Proteomes" id="UP001497623"/>
    </source>
</evidence>
<dbReference type="InterPro" id="IPR003591">
    <property type="entry name" value="Leu-rich_rpt_typical-subtyp"/>
</dbReference>
<dbReference type="SMART" id="SM00369">
    <property type="entry name" value="LRR_TYP"/>
    <property type="match status" value="4"/>
</dbReference>
<proteinExistence type="predicted"/>
<dbReference type="PANTHER" id="PTHR24366:SF13">
    <property type="entry name" value="LEUCINE-RICH REPEAT NEURONAL PROTEIN 4"/>
    <property type="match status" value="1"/>
</dbReference>
<keyword evidence="1" id="KW-0433">Leucine-rich repeat</keyword>
<feature type="non-terminal residue" evidence="4">
    <location>
        <position position="1"/>
    </location>
</feature>
<dbReference type="AlphaFoldDB" id="A0AAV2R541"/>
<keyword evidence="3" id="KW-0732">Signal</keyword>
<sequence length="349" mass="39379">SEMFKYFNFLLSTLLTSSLLLHNVTEGHIQTHIDNRCPEEDIISPCQCTYWTDSDTIDLDCSLVESEEQLRQIFNSDLNITGQATFYMGRNENIKVLRNDVLGAVSFVDIIVIHGALEVVQAGALSQSEKSLKILKFVDNNLYEFPFDTIEYMPELNILDVSQNNISFCPLLINNKTKEVSLRLNPLKNIQVEAFLGLASLKRLDLENTDLVSIEPGFLSGLSVLETVYLGHNHLTHIQQGVFDGELHNLQRVDLSDNSISLVEPNAFQVAKEIDINLWQNELSILDELVWRPLFDVGISFNIYGNPLACGCDIAWLWQRSEYLAQVSDAQCAEGVAVQDIDPSRFDDC</sequence>
<dbReference type="Pfam" id="PF13855">
    <property type="entry name" value="LRR_8"/>
    <property type="match status" value="1"/>
</dbReference>
<reference evidence="4 5" key="1">
    <citation type="submission" date="2024-05" db="EMBL/GenBank/DDBJ databases">
        <authorList>
            <person name="Wallberg A."/>
        </authorList>
    </citation>
    <scope>NUCLEOTIDE SEQUENCE [LARGE SCALE GENOMIC DNA]</scope>
</reference>
<evidence type="ECO:0000313" key="4">
    <source>
        <dbReference type="EMBL" id="CAL4110120.1"/>
    </source>
</evidence>
<keyword evidence="2" id="KW-0677">Repeat</keyword>
<dbReference type="InterPro" id="IPR001611">
    <property type="entry name" value="Leu-rich_rpt"/>
</dbReference>
<evidence type="ECO:0008006" key="6">
    <source>
        <dbReference type="Google" id="ProtNLM"/>
    </source>
</evidence>
<gene>
    <name evidence="4" type="ORF">MNOR_LOCUS19330</name>
</gene>
<comment type="caution">
    <text evidence="4">The sequence shown here is derived from an EMBL/GenBank/DDBJ whole genome shotgun (WGS) entry which is preliminary data.</text>
</comment>
<dbReference type="InterPro" id="IPR032675">
    <property type="entry name" value="LRR_dom_sf"/>
</dbReference>
<evidence type="ECO:0000256" key="1">
    <source>
        <dbReference type="ARBA" id="ARBA00022614"/>
    </source>
</evidence>
<evidence type="ECO:0000256" key="3">
    <source>
        <dbReference type="SAM" id="SignalP"/>
    </source>
</evidence>
<dbReference type="GO" id="GO:0007616">
    <property type="term" value="P:long-term memory"/>
    <property type="evidence" value="ECO:0007669"/>
    <property type="project" value="TreeGrafter"/>
</dbReference>
<dbReference type="Gene3D" id="3.80.10.10">
    <property type="entry name" value="Ribonuclease Inhibitor"/>
    <property type="match status" value="2"/>
</dbReference>
<dbReference type="EMBL" id="CAXKWB010014298">
    <property type="protein sequence ID" value="CAL4110120.1"/>
    <property type="molecule type" value="Genomic_DNA"/>
</dbReference>
<dbReference type="PANTHER" id="PTHR24366">
    <property type="entry name" value="IG(IMMUNOGLOBULIN) AND LRR(LEUCINE RICH REPEAT) DOMAINS"/>
    <property type="match status" value="1"/>
</dbReference>
<dbReference type="Proteomes" id="UP001497623">
    <property type="component" value="Unassembled WGS sequence"/>
</dbReference>
<organism evidence="4 5">
    <name type="scientific">Meganyctiphanes norvegica</name>
    <name type="common">Northern krill</name>
    <name type="synonym">Thysanopoda norvegica</name>
    <dbReference type="NCBI Taxonomy" id="48144"/>
    <lineage>
        <taxon>Eukaryota</taxon>
        <taxon>Metazoa</taxon>
        <taxon>Ecdysozoa</taxon>
        <taxon>Arthropoda</taxon>
        <taxon>Crustacea</taxon>
        <taxon>Multicrustacea</taxon>
        <taxon>Malacostraca</taxon>
        <taxon>Eumalacostraca</taxon>
        <taxon>Eucarida</taxon>
        <taxon>Euphausiacea</taxon>
        <taxon>Euphausiidae</taxon>
        <taxon>Meganyctiphanes</taxon>
    </lineage>
</organism>